<evidence type="ECO:0008006" key="5">
    <source>
        <dbReference type="Google" id="ProtNLM"/>
    </source>
</evidence>
<dbReference type="Proteomes" id="UP000280307">
    <property type="component" value="Unassembled WGS sequence"/>
</dbReference>
<organism evidence="3 4">
    <name type="scientific">Candidatus Viridilinea halotolerans</name>
    <dbReference type="NCBI Taxonomy" id="2491704"/>
    <lineage>
        <taxon>Bacteria</taxon>
        <taxon>Bacillati</taxon>
        <taxon>Chloroflexota</taxon>
        <taxon>Chloroflexia</taxon>
        <taxon>Chloroflexales</taxon>
        <taxon>Chloroflexineae</taxon>
        <taxon>Oscillochloridaceae</taxon>
        <taxon>Candidatus Viridilinea</taxon>
    </lineage>
</organism>
<feature type="transmembrane region" description="Helical" evidence="2">
    <location>
        <begin position="593"/>
        <end position="610"/>
    </location>
</feature>
<dbReference type="EMBL" id="RSAS01000201">
    <property type="protein sequence ID" value="RRR75267.1"/>
    <property type="molecule type" value="Genomic_DNA"/>
</dbReference>
<evidence type="ECO:0000256" key="1">
    <source>
        <dbReference type="SAM" id="MobiDB-lite"/>
    </source>
</evidence>
<feature type="transmembrane region" description="Helical" evidence="2">
    <location>
        <begin position="201"/>
        <end position="220"/>
    </location>
</feature>
<feature type="transmembrane region" description="Helical" evidence="2">
    <location>
        <begin position="133"/>
        <end position="150"/>
    </location>
</feature>
<dbReference type="AlphaFoldDB" id="A0A426U5T2"/>
<keyword evidence="2" id="KW-0812">Transmembrane</keyword>
<dbReference type="InterPro" id="IPR011990">
    <property type="entry name" value="TPR-like_helical_dom_sf"/>
</dbReference>
<proteinExistence type="predicted"/>
<dbReference type="SUPFAM" id="SSF48452">
    <property type="entry name" value="TPR-like"/>
    <property type="match status" value="2"/>
</dbReference>
<dbReference type="PANTHER" id="PTHR37422">
    <property type="entry name" value="TEICHURONIC ACID BIOSYNTHESIS PROTEIN TUAE"/>
    <property type="match status" value="1"/>
</dbReference>
<feature type="transmembrane region" description="Helical" evidence="2">
    <location>
        <begin position="404"/>
        <end position="421"/>
    </location>
</feature>
<feature type="transmembrane region" description="Helical" evidence="2">
    <location>
        <begin position="162"/>
        <end position="181"/>
    </location>
</feature>
<feature type="transmembrane region" description="Helical" evidence="2">
    <location>
        <begin position="47"/>
        <end position="65"/>
    </location>
</feature>
<feature type="transmembrane region" description="Helical" evidence="2">
    <location>
        <begin position="304"/>
        <end position="325"/>
    </location>
</feature>
<sequence length="1106" mass="120537">MMQPMQTTTIGRWCERLAEACWLLALTIIPLYFNLYSARHFEPDKAIMLRSLALVAVAAVVIRALDQLAVRGEPQASPPDPAAPAPPNRWRQVLRVPLLIPTLLYVGVFFFTTFTSVVPGVSFWGSYQRMQGTYTNISYIMLAVAVVAVVQRREQIERIITVTMLTGVAVAGYGIMQHLRLDPLPWQGDVVIRIASTMGNAIFVAAYMIMVVPFALYRMIVALGAMRNAPPAGVRVGNELLWTLTRFLLAMAGLVLLLAMLKFGAAVRTVDFRYWWILPGALSCATALWWLLTTSFDRMGPRIALWPGLLTLGYMLFFGFQFAASANGNVQAMVTDGTAARAQDWWAWLLLAGAATAGAYAFALLLPQRLAQATRLGLGLDAAGAALVAGVLLVSIFFTQSRGPWLGLAAGAFVFVSLALWQGLRRVKAQGMASETRLLRVLLAGWVILNLAGGAFLVVFNTSDDPFFQDLRDVPYLGRMGRLLEVDEGTGLVRVLIWRGDEHAGGSLELIQSDPLRMVIGWGPESMFVAFNPFYPPALANIEARGASPDRAHQAQIDELVTRGLLGFASYVFVLLSFALLCWRLLSQSSEWRWQLFFIACLSAVISHVVEGFVGIPIVSTLMMFWLVLGVTVAGGAVAGHYRFTATPEVATPPPAPSEPAPRQAAGAGARRRATAARGAPARTAARNAPKTPGGAFLAYALVALVALLGVVLFNANPVRADMRFQQGQSAAQRTPQAAETLVLALENYLDTVRLNPREDFYYLNLGRVLMSLAEVLRGQGVEGIAAAPDATVEDLLQLSSQAELANFIQSGNPGKMLSYAEAVLIRAHNLNPLNKDHFANLGRLHTYWFRWSNDASHLEAAADWYARVTPIAPQDVILLNERAATLMALGDYARNADDNAQATAYYEEAASLLEQAAAFDQRYADTFVRLGDLARNGLGDLDRAVANYLAAMQLSHQPVSNAIEGISAGLTERPDLILQLRDAYAELTATREAQLATQMANDPDFNPAPAQTDLALLHAVTGLLSVRGGETAAALAPYERASTLDPTSFIYSRNYALILSDTQRLDAAISETQRLIAVMQELPDKEQNIAESEQLVRYFEFLASQ</sequence>
<dbReference type="PANTHER" id="PTHR37422:SF13">
    <property type="entry name" value="LIPOPOLYSACCHARIDE BIOSYNTHESIS PROTEIN PA4999-RELATED"/>
    <property type="match status" value="1"/>
</dbReference>
<feature type="transmembrane region" description="Helical" evidence="2">
    <location>
        <begin position="616"/>
        <end position="639"/>
    </location>
</feature>
<feature type="transmembrane region" description="Helical" evidence="2">
    <location>
        <begin position="21"/>
        <end position="41"/>
    </location>
</feature>
<evidence type="ECO:0000256" key="2">
    <source>
        <dbReference type="SAM" id="Phobius"/>
    </source>
</evidence>
<feature type="transmembrane region" description="Helical" evidence="2">
    <location>
        <begin position="378"/>
        <end position="398"/>
    </location>
</feature>
<name>A0A426U5T2_9CHLR</name>
<feature type="region of interest" description="Disordered" evidence="1">
    <location>
        <begin position="650"/>
        <end position="689"/>
    </location>
</feature>
<accession>A0A426U5T2</accession>
<keyword evidence="2" id="KW-1133">Transmembrane helix</keyword>
<feature type="transmembrane region" description="Helical" evidence="2">
    <location>
        <begin position="240"/>
        <end position="261"/>
    </location>
</feature>
<dbReference type="InterPro" id="IPR051533">
    <property type="entry name" value="WaaL-like"/>
</dbReference>
<feature type="transmembrane region" description="Helical" evidence="2">
    <location>
        <begin position="98"/>
        <end position="121"/>
    </location>
</feature>
<feature type="compositionally biased region" description="Pro residues" evidence="1">
    <location>
        <begin position="651"/>
        <end position="660"/>
    </location>
</feature>
<feature type="transmembrane region" description="Helical" evidence="2">
    <location>
        <begin position="697"/>
        <end position="716"/>
    </location>
</feature>
<comment type="caution">
    <text evidence="3">The sequence shown here is derived from an EMBL/GenBank/DDBJ whole genome shotgun (WGS) entry which is preliminary data.</text>
</comment>
<dbReference type="Gene3D" id="1.25.40.10">
    <property type="entry name" value="Tetratricopeptide repeat domain"/>
    <property type="match status" value="2"/>
</dbReference>
<evidence type="ECO:0000313" key="3">
    <source>
        <dbReference type="EMBL" id="RRR75267.1"/>
    </source>
</evidence>
<reference evidence="3 4" key="1">
    <citation type="submission" date="2018-12" db="EMBL/GenBank/DDBJ databases">
        <title>Genome Sequence of Candidatus Viridilinea halotolerans isolated from saline sulfide-rich spring.</title>
        <authorList>
            <person name="Grouzdev D.S."/>
            <person name="Burganskaya E.I."/>
            <person name="Krutkina M.S."/>
            <person name="Sukhacheva M.V."/>
            <person name="Gorlenko V.M."/>
        </authorList>
    </citation>
    <scope>NUCLEOTIDE SEQUENCE [LARGE SCALE GENOMIC DNA]</scope>
    <source>
        <strain evidence="3">Chok-6</strain>
    </source>
</reference>
<feature type="transmembrane region" description="Helical" evidence="2">
    <location>
        <begin position="568"/>
        <end position="586"/>
    </location>
</feature>
<feature type="transmembrane region" description="Helical" evidence="2">
    <location>
        <begin position="273"/>
        <end position="292"/>
    </location>
</feature>
<feature type="transmembrane region" description="Helical" evidence="2">
    <location>
        <begin position="441"/>
        <end position="460"/>
    </location>
</feature>
<gene>
    <name evidence="3" type="ORF">EI684_05200</name>
</gene>
<protein>
    <recommendedName>
        <fullName evidence="5">Tetratricopeptide repeat protein</fullName>
    </recommendedName>
</protein>
<feature type="transmembrane region" description="Helical" evidence="2">
    <location>
        <begin position="345"/>
        <end position="366"/>
    </location>
</feature>
<keyword evidence="2" id="KW-0472">Membrane</keyword>
<feature type="compositionally biased region" description="Low complexity" evidence="1">
    <location>
        <begin position="676"/>
        <end position="689"/>
    </location>
</feature>
<evidence type="ECO:0000313" key="4">
    <source>
        <dbReference type="Proteomes" id="UP000280307"/>
    </source>
</evidence>